<dbReference type="Proteomes" id="UP000297814">
    <property type="component" value="Unassembled WGS sequence"/>
</dbReference>
<dbReference type="EMBL" id="PQXK01000004">
    <property type="protein sequence ID" value="TGO42954.1"/>
    <property type="molecule type" value="Genomic_DNA"/>
</dbReference>
<name>A0A4Z1H160_9HELO</name>
<evidence type="ECO:0000313" key="1">
    <source>
        <dbReference type="EMBL" id="TGO42954.1"/>
    </source>
</evidence>
<evidence type="ECO:0000313" key="2">
    <source>
        <dbReference type="Proteomes" id="UP000297814"/>
    </source>
</evidence>
<sequence>MNNGPVFGKCQVSAEVETGNVSLEEELLWLEIDLGYQRVFILSKSQESLRQGEFDGASGHILFY</sequence>
<organism evidence="1 2">
    <name type="scientific">Botrytis hyacinthi</name>
    <dbReference type="NCBI Taxonomy" id="278943"/>
    <lineage>
        <taxon>Eukaryota</taxon>
        <taxon>Fungi</taxon>
        <taxon>Dikarya</taxon>
        <taxon>Ascomycota</taxon>
        <taxon>Pezizomycotina</taxon>
        <taxon>Leotiomycetes</taxon>
        <taxon>Helotiales</taxon>
        <taxon>Sclerotiniaceae</taxon>
        <taxon>Botrytis</taxon>
    </lineage>
</organism>
<gene>
    <name evidence="1" type="ORF">BHYA_0004g00800</name>
</gene>
<keyword evidence="2" id="KW-1185">Reference proteome</keyword>
<proteinExistence type="predicted"/>
<accession>A0A4Z1H160</accession>
<reference evidence="1 2" key="1">
    <citation type="submission" date="2017-12" db="EMBL/GenBank/DDBJ databases">
        <title>Comparative genomics of Botrytis spp.</title>
        <authorList>
            <person name="Valero-Jimenez C.A."/>
            <person name="Tapia P."/>
            <person name="Veloso J."/>
            <person name="Silva-Moreno E."/>
            <person name="Staats M."/>
            <person name="Valdes J.H."/>
            <person name="Van Kan J.A.L."/>
        </authorList>
    </citation>
    <scope>NUCLEOTIDE SEQUENCE [LARGE SCALE GENOMIC DNA]</scope>
    <source>
        <strain evidence="1 2">Bh0001</strain>
    </source>
</reference>
<dbReference type="AlphaFoldDB" id="A0A4Z1H160"/>
<protein>
    <submittedName>
        <fullName evidence="1">Uncharacterized protein</fullName>
    </submittedName>
</protein>
<comment type="caution">
    <text evidence="1">The sequence shown here is derived from an EMBL/GenBank/DDBJ whole genome shotgun (WGS) entry which is preliminary data.</text>
</comment>